<evidence type="ECO:0000313" key="3">
    <source>
        <dbReference type="Proteomes" id="UP000515908"/>
    </source>
</evidence>
<dbReference type="AlphaFoldDB" id="A0A7G2C057"/>
<name>A0A7G2C057_9TRYP</name>
<keyword evidence="3" id="KW-1185">Reference proteome</keyword>
<accession>A0A7G2C057</accession>
<organism evidence="2 3">
    <name type="scientific">Angomonas deanei</name>
    <dbReference type="NCBI Taxonomy" id="59799"/>
    <lineage>
        <taxon>Eukaryota</taxon>
        <taxon>Discoba</taxon>
        <taxon>Euglenozoa</taxon>
        <taxon>Kinetoplastea</taxon>
        <taxon>Metakinetoplastina</taxon>
        <taxon>Trypanosomatida</taxon>
        <taxon>Trypanosomatidae</taxon>
        <taxon>Strigomonadinae</taxon>
        <taxon>Angomonas</taxon>
    </lineage>
</organism>
<dbReference type="Proteomes" id="UP000515908">
    <property type="component" value="Chromosome 01"/>
</dbReference>
<dbReference type="EMBL" id="LR877145">
    <property type="protein sequence ID" value="CAD2212704.1"/>
    <property type="molecule type" value="Genomic_DNA"/>
</dbReference>
<evidence type="ECO:0000313" key="2">
    <source>
        <dbReference type="EMBL" id="CAD2212704.1"/>
    </source>
</evidence>
<reference evidence="2 3" key="1">
    <citation type="submission" date="2020-08" db="EMBL/GenBank/DDBJ databases">
        <authorList>
            <person name="Newling K."/>
            <person name="Davey J."/>
            <person name="Forrester S."/>
        </authorList>
    </citation>
    <scope>NUCLEOTIDE SEQUENCE [LARGE SCALE GENOMIC DNA]</scope>
    <source>
        <strain evidence="3">Crithidia deanei Carvalho (ATCC PRA-265)</strain>
    </source>
</reference>
<feature type="coiled-coil region" evidence="1">
    <location>
        <begin position="314"/>
        <end position="567"/>
    </location>
</feature>
<keyword evidence="1" id="KW-0175">Coiled coil</keyword>
<evidence type="ECO:0000256" key="1">
    <source>
        <dbReference type="SAM" id="Coils"/>
    </source>
</evidence>
<proteinExistence type="predicted"/>
<gene>
    <name evidence="2" type="ORF">ADEAN_000011600</name>
</gene>
<dbReference type="OrthoDB" id="273097at2759"/>
<sequence>MEQNASQLNAAYAEIENLKERLRVSDDWNVRLQNQIQELLRLPKNEVDKFRERMHEPDIAIPLLQCYDSSITEKNEQLEKYQKEVVELNAKLQTLKSEQSEWSGAIKVAEDLAKHVKGKSEDELTAARKMIENLQQEYNQMRLELTRALDAESDMKLHEEKRRKEVTDLQTEIETLRVANVKLEEACSLLQKRLQSRNVSENEANTQSESQRIQLQLLKTENEDKVQEVERIRAKMIQALRMATDNHNAHLRIVEERHRSVVEELQNINRTLELEGMKLRTQLARLDPANPSNIHINAALNMQSTTELLDAQTRQSQEIELKRLYAELSALQVQRDEAVLRYEQHTLNLRRDSEVQLQESRRDKQILQRKLDEYRGRCDKLEQLKIDSEGQIQPLRDRLQTTQNEVEKLRSENASLLQKKDELLRKISESEISLSEAKEQEQISLSAERKRADMLEQRVEEVLKSLQEAKDRACNESQLAIRQKDILHGQLQEANQRIILLENQLGREQRESRAAQSQLERINKALLLHKDQIRNYETRWGALQKDLEVYKQRERNHLLQVEQLKVENNRIARTQSRLLGGY</sequence>
<dbReference type="VEuPathDB" id="TriTrypDB:ADEAN_000011600"/>
<feature type="coiled-coil region" evidence="1">
    <location>
        <begin position="64"/>
        <end position="282"/>
    </location>
</feature>
<protein>
    <submittedName>
        <fullName evidence="2">Uncharacterized protein</fullName>
    </submittedName>
</protein>